<dbReference type="HOGENOM" id="CLU_1629878_0_0_1"/>
<organism evidence="2">
    <name type="scientific">Selaginella moellendorffii</name>
    <name type="common">Spikemoss</name>
    <dbReference type="NCBI Taxonomy" id="88036"/>
    <lineage>
        <taxon>Eukaryota</taxon>
        <taxon>Viridiplantae</taxon>
        <taxon>Streptophyta</taxon>
        <taxon>Embryophyta</taxon>
        <taxon>Tracheophyta</taxon>
        <taxon>Lycopodiopsida</taxon>
        <taxon>Selaginellales</taxon>
        <taxon>Selaginellaceae</taxon>
        <taxon>Selaginella</taxon>
    </lineage>
</organism>
<keyword evidence="2" id="KW-1185">Reference proteome</keyword>
<gene>
    <name evidence="1" type="ORF">SELMODRAFT_422623</name>
</gene>
<evidence type="ECO:0000313" key="2">
    <source>
        <dbReference type="Proteomes" id="UP000001514"/>
    </source>
</evidence>
<name>D8SJ09_SELML</name>
<dbReference type="KEGG" id="smo:SELMODRAFT_422623"/>
<dbReference type="InParanoid" id="D8SJ09"/>
<evidence type="ECO:0000313" key="1">
    <source>
        <dbReference type="EMBL" id="EFJ15717.1"/>
    </source>
</evidence>
<proteinExistence type="predicted"/>
<dbReference type="Gramene" id="EFJ15717">
    <property type="protein sequence ID" value="EFJ15717"/>
    <property type="gene ID" value="SELMODRAFT_422623"/>
</dbReference>
<dbReference type="EMBL" id="GL377622">
    <property type="protein sequence ID" value="EFJ15717.1"/>
    <property type="molecule type" value="Genomic_DNA"/>
</dbReference>
<dbReference type="Proteomes" id="UP000001514">
    <property type="component" value="Unassembled WGS sequence"/>
</dbReference>
<protein>
    <submittedName>
        <fullName evidence="1">Uncharacterized protein</fullName>
    </submittedName>
</protein>
<accession>D8SJ09</accession>
<reference evidence="1 2" key="1">
    <citation type="journal article" date="2011" name="Science">
        <title>The Selaginella genome identifies genetic changes associated with the evolution of vascular plants.</title>
        <authorList>
            <person name="Banks J.A."/>
            <person name="Nishiyama T."/>
            <person name="Hasebe M."/>
            <person name="Bowman J.L."/>
            <person name="Gribskov M."/>
            <person name="dePamphilis C."/>
            <person name="Albert V.A."/>
            <person name="Aono N."/>
            <person name="Aoyama T."/>
            <person name="Ambrose B.A."/>
            <person name="Ashton N.W."/>
            <person name="Axtell M.J."/>
            <person name="Barker E."/>
            <person name="Barker M.S."/>
            <person name="Bennetzen J.L."/>
            <person name="Bonawitz N.D."/>
            <person name="Chapple C."/>
            <person name="Cheng C."/>
            <person name="Correa L.G."/>
            <person name="Dacre M."/>
            <person name="DeBarry J."/>
            <person name="Dreyer I."/>
            <person name="Elias M."/>
            <person name="Engstrom E.M."/>
            <person name="Estelle M."/>
            <person name="Feng L."/>
            <person name="Finet C."/>
            <person name="Floyd S.K."/>
            <person name="Frommer W.B."/>
            <person name="Fujita T."/>
            <person name="Gramzow L."/>
            <person name="Gutensohn M."/>
            <person name="Harholt J."/>
            <person name="Hattori M."/>
            <person name="Heyl A."/>
            <person name="Hirai T."/>
            <person name="Hiwatashi Y."/>
            <person name="Ishikawa M."/>
            <person name="Iwata M."/>
            <person name="Karol K.G."/>
            <person name="Koehler B."/>
            <person name="Kolukisaoglu U."/>
            <person name="Kubo M."/>
            <person name="Kurata T."/>
            <person name="Lalonde S."/>
            <person name="Li K."/>
            <person name="Li Y."/>
            <person name="Litt A."/>
            <person name="Lyons E."/>
            <person name="Manning G."/>
            <person name="Maruyama T."/>
            <person name="Michael T.P."/>
            <person name="Mikami K."/>
            <person name="Miyazaki S."/>
            <person name="Morinaga S."/>
            <person name="Murata T."/>
            <person name="Mueller-Roeber B."/>
            <person name="Nelson D.R."/>
            <person name="Obara M."/>
            <person name="Oguri Y."/>
            <person name="Olmstead R.G."/>
            <person name="Onodera N."/>
            <person name="Petersen B.L."/>
            <person name="Pils B."/>
            <person name="Prigge M."/>
            <person name="Rensing S.A."/>
            <person name="Riano-Pachon D.M."/>
            <person name="Roberts A.W."/>
            <person name="Sato Y."/>
            <person name="Scheller H.V."/>
            <person name="Schulz B."/>
            <person name="Schulz C."/>
            <person name="Shakirov E.V."/>
            <person name="Shibagaki N."/>
            <person name="Shinohara N."/>
            <person name="Shippen D.E."/>
            <person name="Soerensen I."/>
            <person name="Sotooka R."/>
            <person name="Sugimoto N."/>
            <person name="Sugita M."/>
            <person name="Sumikawa N."/>
            <person name="Tanurdzic M."/>
            <person name="Theissen G."/>
            <person name="Ulvskov P."/>
            <person name="Wakazuki S."/>
            <person name="Weng J.K."/>
            <person name="Willats W.W."/>
            <person name="Wipf D."/>
            <person name="Wolf P.G."/>
            <person name="Yang L."/>
            <person name="Zimmer A.D."/>
            <person name="Zhu Q."/>
            <person name="Mitros T."/>
            <person name="Hellsten U."/>
            <person name="Loque D."/>
            <person name="Otillar R."/>
            <person name="Salamov A."/>
            <person name="Schmutz J."/>
            <person name="Shapiro H."/>
            <person name="Lindquist E."/>
            <person name="Lucas S."/>
            <person name="Rokhsar D."/>
            <person name="Grigoriev I.V."/>
        </authorList>
    </citation>
    <scope>NUCLEOTIDE SEQUENCE [LARGE SCALE GENOMIC DNA]</scope>
</reference>
<dbReference type="AlphaFoldDB" id="D8SJ09"/>
<sequence length="163" mass="18013">MASPVRGSNTLALVLVVEEAVRSRQIFNVTYLLDLASASESESPMDLPRTKEARLLGYSVWFPSSSSAPIWISVLSSAKNGTPFVKVCVMLWEKVYELWKDAHWCGLAASLKSRTRRLTQSRFAPGKTGKTVVISIDPVPWIASTVSLMVCWLSGQINHSLFP</sequence>